<feature type="compositionally biased region" description="Polar residues" evidence="1">
    <location>
        <begin position="37"/>
        <end position="47"/>
    </location>
</feature>
<dbReference type="GeneID" id="5037305"/>
<dbReference type="InterPro" id="IPR035896">
    <property type="entry name" value="AN1-like_Znf"/>
</dbReference>
<dbReference type="SUPFAM" id="SSF118310">
    <property type="entry name" value="AN1-like Zinc finger"/>
    <property type="match status" value="1"/>
</dbReference>
<keyword evidence="3" id="KW-1185">Reference proteome</keyword>
<gene>
    <name evidence="2" type="ORF">GSPATT00018341001</name>
</gene>
<dbReference type="OrthoDB" id="309559at2759"/>
<accession>A0DM56</accession>
<dbReference type="EMBL" id="CT868496">
    <property type="protein sequence ID" value="CAK84123.1"/>
    <property type="molecule type" value="Genomic_DNA"/>
</dbReference>
<protein>
    <recommendedName>
        <fullName evidence="4">RING-type domain-containing protein</fullName>
    </recommendedName>
</protein>
<dbReference type="HOGENOM" id="CLU_1226861_0_0_1"/>
<dbReference type="AlphaFoldDB" id="A0DM56"/>
<dbReference type="RefSeq" id="XP_001451520.1">
    <property type="nucleotide sequence ID" value="XM_001451483.1"/>
</dbReference>
<proteinExistence type="predicted"/>
<evidence type="ECO:0000313" key="3">
    <source>
        <dbReference type="Proteomes" id="UP000000600"/>
    </source>
</evidence>
<evidence type="ECO:0000256" key="1">
    <source>
        <dbReference type="SAM" id="MobiDB-lite"/>
    </source>
</evidence>
<sequence length="226" mass="25843">MGSNLCKQDNSSSINTIDIEKKPETIDQPKKNIASGAKNSQVLTSQDTGQIQQIYRNIEMDLKKDDNDSKVLGKEISEEGKKQKGLDKGLKNDDKALKSQNKKCSKCDDFISLTFVQLNCNKNCCYHHLCMEEHLKKLIDSGKPVIKCKCGTKLNTNCLRQSSVIGKMNLLSRLFEKQLDLILQSSQQIRRDVEVQNYVQQNRISKELQDYFLMKQDSLTYEETPQ</sequence>
<feature type="compositionally biased region" description="Basic and acidic residues" evidence="1">
    <location>
        <begin position="18"/>
        <end position="30"/>
    </location>
</feature>
<feature type="compositionally biased region" description="Polar residues" evidence="1">
    <location>
        <begin position="1"/>
        <end position="16"/>
    </location>
</feature>
<name>A0DM56_PARTE</name>
<evidence type="ECO:0000313" key="2">
    <source>
        <dbReference type="EMBL" id="CAK84123.1"/>
    </source>
</evidence>
<dbReference type="OMA" id="DYFLMKQ"/>
<evidence type="ECO:0008006" key="4">
    <source>
        <dbReference type="Google" id="ProtNLM"/>
    </source>
</evidence>
<dbReference type="Proteomes" id="UP000000600">
    <property type="component" value="Unassembled WGS sequence"/>
</dbReference>
<reference evidence="2 3" key="1">
    <citation type="journal article" date="2006" name="Nature">
        <title>Global trends of whole-genome duplications revealed by the ciliate Paramecium tetraurelia.</title>
        <authorList>
            <consortium name="Genoscope"/>
            <person name="Aury J.-M."/>
            <person name="Jaillon O."/>
            <person name="Duret L."/>
            <person name="Noel B."/>
            <person name="Jubin C."/>
            <person name="Porcel B.M."/>
            <person name="Segurens B."/>
            <person name="Daubin V."/>
            <person name="Anthouard V."/>
            <person name="Aiach N."/>
            <person name="Arnaiz O."/>
            <person name="Billaut A."/>
            <person name="Beisson J."/>
            <person name="Blanc I."/>
            <person name="Bouhouche K."/>
            <person name="Camara F."/>
            <person name="Duharcourt S."/>
            <person name="Guigo R."/>
            <person name="Gogendeau D."/>
            <person name="Katinka M."/>
            <person name="Keller A.-M."/>
            <person name="Kissmehl R."/>
            <person name="Klotz C."/>
            <person name="Koll F."/>
            <person name="Le Moue A."/>
            <person name="Lepere C."/>
            <person name="Malinsky S."/>
            <person name="Nowacki M."/>
            <person name="Nowak J.K."/>
            <person name="Plattner H."/>
            <person name="Poulain J."/>
            <person name="Ruiz F."/>
            <person name="Serrano V."/>
            <person name="Zagulski M."/>
            <person name="Dessen P."/>
            <person name="Betermier M."/>
            <person name="Weissenbach J."/>
            <person name="Scarpelli C."/>
            <person name="Schachter V."/>
            <person name="Sperling L."/>
            <person name="Meyer E."/>
            <person name="Cohen J."/>
            <person name="Wincker P."/>
        </authorList>
    </citation>
    <scope>NUCLEOTIDE SEQUENCE [LARGE SCALE GENOMIC DNA]</scope>
    <source>
        <strain evidence="2 3">Stock d4-2</strain>
    </source>
</reference>
<feature type="region of interest" description="Disordered" evidence="1">
    <location>
        <begin position="1"/>
        <end position="47"/>
    </location>
</feature>
<organism evidence="2 3">
    <name type="scientific">Paramecium tetraurelia</name>
    <dbReference type="NCBI Taxonomy" id="5888"/>
    <lineage>
        <taxon>Eukaryota</taxon>
        <taxon>Sar</taxon>
        <taxon>Alveolata</taxon>
        <taxon>Ciliophora</taxon>
        <taxon>Intramacronucleata</taxon>
        <taxon>Oligohymenophorea</taxon>
        <taxon>Peniculida</taxon>
        <taxon>Parameciidae</taxon>
        <taxon>Paramecium</taxon>
    </lineage>
</organism>
<dbReference type="InParanoid" id="A0DM56"/>
<dbReference type="KEGG" id="ptm:GSPATT00018341001"/>